<feature type="compositionally biased region" description="Low complexity" evidence="2">
    <location>
        <begin position="41"/>
        <end position="50"/>
    </location>
</feature>
<feature type="region of interest" description="Disordered" evidence="2">
    <location>
        <begin position="1"/>
        <end position="59"/>
    </location>
</feature>
<dbReference type="AlphaFoldDB" id="A0A699UKM2"/>
<reference evidence="3" key="1">
    <citation type="journal article" date="2019" name="Sci. Rep.">
        <title>Draft genome of Tanacetum cinerariifolium, the natural source of mosquito coil.</title>
        <authorList>
            <person name="Yamashiro T."/>
            <person name="Shiraishi A."/>
            <person name="Satake H."/>
            <person name="Nakayama K."/>
        </authorList>
    </citation>
    <scope>NUCLEOTIDE SEQUENCE</scope>
</reference>
<accession>A0A699UKM2</accession>
<comment type="caution">
    <text evidence="3">The sequence shown here is derived from an EMBL/GenBank/DDBJ whole genome shotgun (WGS) entry which is preliminary data.</text>
</comment>
<protein>
    <submittedName>
        <fullName evidence="3">Uncharacterized protein</fullName>
    </submittedName>
</protein>
<gene>
    <name evidence="3" type="ORF">Tci_894200</name>
</gene>
<keyword evidence="1" id="KW-0175">Coiled coil</keyword>
<proteinExistence type="predicted"/>
<feature type="non-terminal residue" evidence="3">
    <location>
        <position position="1"/>
    </location>
</feature>
<name>A0A699UKM2_TANCI</name>
<evidence type="ECO:0000256" key="2">
    <source>
        <dbReference type="SAM" id="MobiDB-lite"/>
    </source>
</evidence>
<feature type="non-terminal residue" evidence="3">
    <location>
        <position position="192"/>
    </location>
</feature>
<feature type="coiled-coil region" evidence="1">
    <location>
        <begin position="71"/>
        <end position="105"/>
    </location>
</feature>
<feature type="compositionally biased region" description="Polar residues" evidence="2">
    <location>
        <begin position="1"/>
        <end position="17"/>
    </location>
</feature>
<sequence>ESMVSVTIQQDMSSIPPMTSPIIDLTSRPESPKVHQKFKATTTETTTTTTTPPPPPAQQQSAIKAMMMKRIEELEHIMANLIQVNKDMEERLDKHMARLYMLEQLDIPQQVSKAISEVVTDAVDRAMQAPLRNRFRDLPEADMKEILHQRMWETESCKSHEDHMQLFEALEKLMNHDHSEELAQHLAEAHKK</sequence>
<dbReference type="EMBL" id="BKCJ011335607">
    <property type="protein sequence ID" value="GFD22231.1"/>
    <property type="molecule type" value="Genomic_DNA"/>
</dbReference>
<organism evidence="3">
    <name type="scientific">Tanacetum cinerariifolium</name>
    <name type="common">Dalmatian daisy</name>
    <name type="synonym">Chrysanthemum cinerariifolium</name>
    <dbReference type="NCBI Taxonomy" id="118510"/>
    <lineage>
        <taxon>Eukaryota</taxon>
        <taxon>Viridiplantae</taxon>
        <taxon>Streptophyta</taxon>
        <taxon>Embryophyta</taxon>
        <taxon>Tracheophyta</taxon>
        <taxon>Spermatophyta</taxon>
        <taxon>Magnoliopsida</taxon>
        <taxon>eudicotyledons</taxon>
        <taxon>Gunneridae</taxon>
        <taxon>Pentapetalae</taxon>
        <taxon>asterids</taxon>
        <taxon>campanulids</taxon>
        <taxon>Asterales</taxon>
        <taxon>Asteraceae</taxon>
        <taxon>Asteroideae</taxon>
        <taxon>Anthemideae</taxon>
        <taxon>Anthemidinae</taxon>
        <taxon>Tanacetum</taxon>
    </lineage>
</organism>
<evidence type="ECO:0000313" key="3">
    <source>
        <dbReference type="EMBL" id="GFD22231.1"/>
    </source>
</evidence>
<evidence type="ECO:0000256" key="1">
    <source>
        <dbReference type="SAM" id="Coils"/>
    </source>
</evidence>